<name>N1Q037_DOTSN</name>
<keyword evidence="2" id="KW-0472">Membrane</keyword>
<protein>
    <submittedName>
        <fullName evidence="3">Uncharacterized protein</fullName>
    </submittedName>
</protein>
<keyword evidence="2" id="KW-0812">Transmembrane</keyword>
<dbReference type="Proteomes" id="UP000016933">
    <property type="component" value="Unassembled WGS sequence"/>
</dbReference>
<feature type="transmembrane region" description="Helical" evidence="2">
    <location>
        <begin position="279"/>
        <end position="299"/>
    </location>
</feature>
<feature type="region of interest" description="Disordered" evidence="1">
    <location>
        <begin position="127"/>
        <end position="163"/>
    </location>
</feature>
<accession>N1Q037</accession>
<keyword evidence="4" id="KW-1185">Reference proteome</keyword>
<feature type="transmembrane region" description="Helical" evidence="2">
    <location>
        <begin position="305"/>
        <end position="328"/>
    </location>
</feature>
<reference evidence="4" key="1">
    <citation type="journal article" date="2012" name="PLoS Genet.">
        <title>The genomes of the fungal plant pathogens Cladosporium fulvum and Dothistroma septosporum reveal adaptation to different hosts and lifestyles but also signatures of common ancestry.</title>
        <authorList>
            <person name="de Wit P.J.G.M."/>
            <person name="van der Burgt A."/>
            <person name="Oekmen B."/>
            <person name="Stergiopoulos I."/>
            <person name="Abd-Elsalam K.A."/>
            <person name="Aerts A.L."/>
            <person name="Bahkali A.H."/>
            <person name="Beenen H.G."/>
            <person name="Chettri P."/>
            <person name="Cox M.P."/>
            <person name="Datema E."/>
            <person name="de Vries R.P."/>
            <person name="Dhillon B."/>
            <person name="Ganley A.R."/>
            <person name="Griffiths S.A."/>
            <person name="Guo Y."/>
            <person name="Hamelin R.C."/>
            <person name="Henrissat B."/>
            <person name="Kabir M.S."/>
            <person name="Jashni M.K."/>
            <person name="Kema G."/>
            <person name="Klaubauf S."/>
            <person name="Lapidus A."/>
            <person name="Levasseur A."/>
            <person name="Lindquist E."/>
            <person name="Mehrabi R."/>
            <person name="Ohm R.A."/>
            <person name="Owen T.J."/>
            <person name="Salamov A."/>
            <person name="Schwelm A."/>
            <person name="Schijlen E."/>
            <person name="Sun H."/>
            <person name="van den Burg H.A."/>
            <person name="van Ham R.C.H.J."/>
            <person name="Zhang S."/>
            <person name="Goodwin S.B."/>
            <person name="Grigoriev I.V."/>
            <person name="Collemare J."/>
            <person name="Bradshaw R.E."/>
        </authorList>
    </citation>
    <scope>NUCLEOTIDE SEQUENCE [LARGE SCALE GENOMIC DNA]</scope>
    <source>
        <strain evidence="4">NZE10 / CBS 128990</strain>
    </source>
</reference>
<proteinExistence type="predicted"/>
<evidence type="ECO:0000256" key="1">
    <source>
        <dbReference type="SAM" id="MobiDB-lite"/>
    </source>
</evidence>
<feature type="region of interest" description="Disordered" evidence="1">
    <location>
        <begin position="1"/>
        <end position="102"/>
    </location>
</feature>
<feature type="transmembrane region" description="Helical" evidence="2">
    <location>
        <begin position="234"/>
        <end position="258"/>
    </location>
</feature>
<dbReference type="AlphaFoldDB" id="N1Q037"/>
<keyword evidence="2" id="KW-1133">Transmembrane helix</keyword>
<dbReference type="OMA" id="HLYLYAP"/>
<feature type="transmembrane region" description="Helical" evidence="2">
    <location>
        <begin position="412"/>
        <end position="436"/>
    </location>
</feature>
<dbReference type="HOGENOM" id="CLU_036526_2_0_1"/>
<gene>
    <name evidence="3" type="ORF">DOTSEDRAFT_69692</name>
</gene>
<dbReference type="PANTHER" id="PTHR42024:SF1">
    <property type="entry name" value="AMINO ACID PERMEASE_ SLC12A DOMAIN-CONTAINING PROTEIN"/>
    <property type="match status" value="1"/>
</dbReference>
<organism evidence="3 4">
    <name type="scientific">Dothistroma septosporum (strain NZE10 / CBS 128990)</name>
    <name type="common">Red band needle blight fungus</name>
    <name type="synonym">Mycosphaerella pini</name>
    <dbReference type="NCBI Taxonomy" id="675120"/>
    <lineage>
        <taxon>Eukaryota</taxon>
        <taxon>Fungi</taxon>
        <taxon>Dikarya</taxon>
        <taxon>Ascomycota</taxon>
        <taxon>Pezizomycotina</taxon>
        <taxon>Dothideomycetes</taxon>
        <taxon>Dothideomycetidae</taxon>
        <taxon>Mycosphaerellales</taxon>
        <taxon>Mycosphaerellaceae</taxon>
        <taxon>Dothistroma</taxon>
    </lineage>
</organism>
<feature type="compositionally biased region" description="Polar residues" evidence="1">
    <location>
        <begin position="136"/>
        <end position="150"/>
    </location>
</feature>
<dbReference type="STRING" id="675120.N1Q037"/>
<sequence>MDASEEKAALEKETMPEQEKTERTADRMIQQDATGADIRVSMPPEDSQRNTLVADDEKDAIEKETETDTTAAGTPDPKHLSVDLDAEGRKKRESVESRLSSVLRDSSVLSDSDFGELDEQIRQARLRQEHERPQHSRGQTSASGVSTQSRRSGRSMPPLRRKETKLAQKEAHPWQHLGITLGLPAIVLFDVVVPIIIYYSWYNSHVSDWKRECREQNHGLDRCPIPKPEYDKDILGYAIISFGLGELWILIARIWRLVREREVCAPLLSRNIFELDATSWVYGVAMLMALIPFVVGAELELEHLYLYAPTFIMGFLGMLMIITTFIPFKLPIGINSQARGTRLRPFIYYAAEDFVAVDGLQDREFRVRYNERYETNKLFRRFFLYLTLWWLLGVFIYIGCVSAVIWTLDFHYAFGLSLGVLFTYITIWAAVTAVWVNVEMKREHIAYENGEIEA</sequence>
<feature type="transmembrane region" description="Helical" evidence="2">
    <location>
        <begin position="177"/>
        <end position="201"/>
    </location>
</feature>
<evidence type="ECO:0000256" key="2">
    <source>
        <dbReference type="SAM" id="Phobius"/>
    </source>
</evidence>
<feature type="compositionally biased region" description="Basic and acidic residues" evidence="1">
    <location>
        <begin position="1"/>
        <end position="26"/>
    </location>
</feature>
<dbReference type="EMBL" id="KB446536">
    <property type="protein sequence ID" value="EME47849.1"/>
    <property type="molecule type" value="Genomic_DNA"/>
</dbReference>
<evidence type="ECO:0000313" key="3">
    <source>
        <dbReference type="EMBL" id="EME47849.1"/>
    </source>
</evidence>
<dbReference type="PANTHER" id="PTHR42024">
    <property type="entry name" value="AMINO ACID PERMEASE_ SLC12A DOMAIN-CONTAINING PROTEIN"/>
    <property type="match status" value="1"/>
</dbReference>
<feature type="compositionally biased region" description="Basic and acidic residues" evidence="1">
    <location>
        <begin position="76"/>
        <end position="96"/>
    </location>
</feature>
<dbReference type="OrthoDB" id="4838853at2759"/>
<feature type="transmembrane region" description="Helical" evidence="2">
    <location>
        <begin position="382"/>
        <end position="406"/>
    </location>
</feature>
<reference evidence="3 4" key="2">
    <citation type="journal article" date="2012" name="PLoS Pathog.">
        <title>Diverse lifestyles and strategies of plant pathogenesis encoded in the genomes of eighteen Dothideomycetes fungi.</title>
        <authorList>
            <person name="Ohm R.A."/>
            <person name="Feau N."/>
            <person name="Henrissat B."/>
            <person name="Schoch C.L."/>
            <person name="Horwitz B.A."/>
            <person name="Barry K.W."/>
            <person name="Condon B.J."/>
            <person name="Copeland A.C."/>
            <person name="Dhillon B."/>
            <person name="Glaser F."/>
            <person name="Hesse C.N."/>
            <person name="Kosti I."/>
            <person name="LaButti K."/>
            <person name="Lindquist E.A."/>
            <person name="Lucas S."/>
            <person name="Salamov A.A."/>
            <person name="Bradshaw R.E."/>
            <person name="Ciuffetti L."/>
            <person name="Hamelin R.C."/>
            <person name="Kema G.H.J."/>
            <person name="Lawrence C."/>
            <person name="Scott J.A."/>
            <person name="Spatafora J.W."/>
            <person name="Turgeon B.G."/>
            <person name="de Wit P.J.G.M."/>
            <person name="Zhong S."/>
            <person name="Goodwin S.B."/>
            <person name="Grigoriev I.V."/>
        </authorList>
    </citation>
    <scope>NUCLEOTIDE SEQUENCE [LARGE SCALE GENOMIC DNA]</scope>
    <source>
        <strain evidence="4">NZE10 / CBS 128990</strain>
    </source>
</reference>
<evidence type="ECO:0000313" key="4">
    <source>
        <dbReference type="Proteomes" id="UP000016933"/>
    </source>
</evidence>
<dbReference type="eggNOG" id="ENOG502S0TD">
    <property type="taxonomic scope" value="Eukaryota"/>
</dbReference>